<dbReference type="SUPFAM" id="SSF56784">
    <property type="entry name" value="HAD-like"/>
    <property type="match status" value="1"/>
</dbReference>
<dbReference type="InterPro" id="IPR036412">
    <property type="entry name" value="HAD-like_sf"/>
</dbReference>
<sequence length="213" mass="22899">MRYPAKGLLFDNDGVLSDSIDSVDASWGKWASLYAPDFEISYKHHGIRAEELVAKYVSADLYDEALRKIIEFEIAMTHLTRPMPGAAELINTLPAGAWTVVTSAQPELARARLKQAGIPIPDELVTSSDVTQGKPDPQPYLVGAQKLGLHIKECAVFEDAPIGILSATRAGAGLVVGVGPAAIETDADLVVRDLKGISFDGTELTIDSESRLR</sequence>
<dbReference type="SFLD" id="SFLDS00003">
    <property type="entry name" value="Haloacid_Dehalogenase"/>
    <property type="match status" value="1"/>
</dbReference>
<dbReference type="Gene3D" id="3.40.50.1000">
    <property type="entry name" value="HAD superfamily/HAD-like"/>
    <property type="match status" value="1"/>
</dbReference>
<dbReference type="PANTHER" id="PTHR43481">
    <property type="entry name" value="FRUCTOSE-1-PHOSPHATE PHOSPHATASE"/>
    <property type="match status" value="1"/>
</dbReference>
<organism evidence="2">
    <name type="scientific">freshwater metagenome</name>
    <dbReference type="NCBI Taxonomy" id="449393"/>
    <lineage>
        <taxon>unclassified sequences</taxon>
        <taxon>metagenomes</taxon>
        <taxon>ecological metagenomes</taxon>
    </lineage>
</organism>
<dbReference type="InterPro" id="IPR023198">
    <property type="entry name" value="PGP-like_dom2"/>
</dbReference>
<dbReference type="NCBIfam" id="TIGR01509">
    <property type="entry name" value="HAD-SF-IA-v3"/>
    <property type="match status" value="1"/>
</dbReference>
<dbReference type="InterPro" id="IPR051806">
    <property type="entry name" value="HAD-like_SPP"/>
</dbReference>
<dbReference type="Pfam" id="PF00702">
    <property type="entry name" value="Hydrolase"/>
    <property type="match status" value="1"/>
</dbReference>
<protein>
    <submittedName>
        <fullName evidence="2">Unannotated protein</fullName>
    </submittedName>
</protein>
<gene>
    <name evidence="1" type="ORF">UFOPK1503_00788</name>
    <name evidence="2" type="ORF">UFOPK1693_00491</name>
</gene>
<dbReference type="GO" id="GO:0050308">
    <property type="term" value="F:sugar-phosphatase activity"/>
    <property type="evidence" value="ECO:0007669"/>
    <property type="project" value="TreeGrafter"/>
</dbReference>
<evidence type="ECO:0000313" key="2">
    <source>
        <dbReference type="EMBL" id="CAB4568055.1"/>
    </source>
</evidence>
<dbReference type="Gene3D" id="1.10.150.240">
    <property type="entry name" value="Putative phosphatase, domain 2"/>
    <property type="match status" value="1"/>
</dbReference>
<dbReference type="InterPro" id="IPR006439">
    <property type="entry name" value="HAD-SF_hydro_IA"/>
</dbReference>
<dbReference type="AlphaFoldDB" id="A0A6J6DYL0"/>
<name>A0A6J6DYL0_9ZZZZ</name>
<accession>A0A6J6DYL0</accession>
<dbReference type="InterPro" id="IPR023214">
    <property type="entry name" value="HAD_sf"/>
</dbReference>
<evidence type="ECO:0000313" key="1">
    <source>
        <dbReference type="EMBL" id="CAB4547756.1"/>
    </source>
</evidence>
<dbReference type="EMBL" id="CAEZST010000012">
    <property type="protein sequence ID" value="CAB4547756.1"/>
    <property type="molecule type" value="Genomic_DNA"/>
</dbReference>
<reference evidence="2" key="1">
    <citation type="submission" date="2020-05" db="EMBL/GenBank/DDBJ databases">
        <authorList>
            <person name="Chiriac C."/>
            <person name="Salcher M."/>
            <person name="Ghai R."/>
            <person name="Kavagutti S V."/>
        </authorList>
    </citation>
    <scope>NUCLEOTIDE SEQUENCE</scope>
</reference>
<proteinExistence type="predicted"/>
<dbReference type="EMBL" id="CAEZTO010000003">
    <property type="protein sequence ID" value="CAB4568055.1"/>
    <property type="molecule type" value="Genomic_DNA"/>
</dbReference>
<dbReference type="PANTHER" id="PTHR43481:SF4">
    <property type="entry name" value="GLYCEROL-1-PHOSPHATE PHOSPHOHYDROLASE 1-RELATED"/>
    <property type="match status" value="1"/>
</dbReference>
<dbReference type="SFLD" id="SFLDG01129">
    <property type="entry name" value="C1.5:_HAD__Beta-PGM__Phosphata"/>
    <property type="match status" value="1"/>
</dbReference>